<dbReference type="OrthoDB" id="8437129at2"/>
<keyword evidence="2" id="KW-1185">Reference proteome</keyword>
<accession>A0A0B2C0M4</accession>
<dbReference type="InterPro" id="IPR043148">
    <property type="entry name" value="TagF_C"/>
</dbReference>
<reference evidence="1 2" key="1">
    <citation type="submission" date="2014-11" db="EMBL/GenBank/DDBJ databases">
        <title>Draft genome sequence of Kirrobacter mercurialis.</title>
        <authorList>
            <person name="Coil D.A."/>
            <person name="Eisen J.A."/>
        </authorList>
    </citation>
    <scope>NUCLEOTIDE SEQUENCE [LARGE SCALE GENOMIC DNA]</scope>
    <source>
        <strain evidence="1 2">Coronado</strain>
    </source>
</reference>
<dbReference type="Proteomes" id="UP000030988">
    <property type="component" value="Unassembled WGS sequence"/>
</dbReference>
<comment type="caution">
    <text evidence="1">The sequence shown here is derived from an EMBL/GenBank/DDBJ whole genome shotgun (WGS) entry which is preliminary data.</text>
</comment>
<dbReference type="AlphaFoldDB" id="A0A0B2C0M4"/>
<dbReference type="STRING" id="1572751.PK98_04175"/>
<evidence type="ECO:0000313" key="1">
    <source>
        <dbReference type="EMBL" id="KHL25812.1"/>
    </source>
</evidence>
<dbReference type="EMBL" id="JTDN01000001">
    <property type="protein sequence ID" value="KHL25812.1"/>
    <property type="molecule type" value="Genomic_DNA"/>
</dbReference>
<protein>
    <recommendedName>
        <fullName evidence="3">Glycosyl transferase</fullName>
    </recommendedName>
</protein>
<dbReference type="Gene3D" id="3.40.50.12580">
    <property type="match status" value="1"/>
</dbReference>
<organism evidence="1 2">
    <name type="scientific">Croceibacterium mercuriale</name>
    <dbReference type="NCBI Taxonomy" id="1572751"/>
    <lineage>
        <taxon>Bacteria</taxon>
        <taxon>Pseudomonadati</taxon>
        <taxon>Pseudomonadota</taxon>
        <taxon>Alphaproteobacteria</taxon>
        <taxon>Sphingomonadales</taxon>
        <taxon>Erythrobacteraceae</taxon>
        <taxon>Croceibacterium</taxon>
    </lineage>
</organism>
<evidence type="ECO:0000313" key="2">
    <source>
        <dbReference type="Proteomes" id="UP000030988"/>
    </source>
</evidence>
<sequence length="388" mass="42493">MSRICFLFNHDQLHQVAHSLPIALTLAEGGGAEVTLAVASDALAAHVRRLAGDRLAACRLVQLTLASPVTRMLARTLDRVLPAHKILLYRENVAFFRQFDALVVSEKTTLLLKTRYGLDKLKIIHTRHGAGDRAIGFGRESALFDLVLVSGPKIARRLVAEAGVDPARIRMVGYPKFDLFADASPVALPFPDPSRPVVLYSPHPSPGLSSWYGMGQQVLDAFAASDRFNLIFAPHVMLFQRHWTVTISPPALRRVRQPRIMHASNILMDPGSPASSDMSYTNRADLYIGDVSSQIYEYLLRPRPCVALDAHGADWQGNPNYTHWQAGPVVGPGTDIIAAVEQAMATHADYLPVQQALLADTFSVTDRPSAQRSAEAITRFMAGESACD</sequence>
<evidence type="ECO:0008006" key="3">
    <source>
        <dbReference type="Google" id="ProtNLM"/>
    </source>
</evidence>
<dbReference type="RefSeq" id="WP_039094513.1">
    <property type="nucleotide sequence ID" value="NZ_JTDN01000001.1"/>
</dbReference>
<gene>
    <name evidence="1" type="ORF">PK98_04175</name>
</gene>
<proteinExistence type="predicted"/>
<dbReference type="SUPFAM" id="SSF53756">
    <property type="entry name" value="UDP-Glycosyltransferase/glycogen phosphorylase"/>
    <property type="match status" value="1"/>
</dbReference>
<name>A0A0B2C0M4_9SPHN</name>